<dbReference type="AlphaFoldDB" id="A0AA35KRV7"/>
<name>A0AA35KRV7_9SAUR</name>
<keyword evidence="3" id="KW-1185">Reference proteome</keyword>
<proteinExistence type="predicted"/>
<gene>
    <name evidence="2" type="ORF">PODLI_1B038497</name>
</gene>
<accession>A0AA35KRV7</accession>
<evidence type="ECO:0000256" key="1">
    <source>
        <dbReference type="SAM" id="MobiDB-lite"/>
    </source>
</evidence>
<evidence type="ECO:0000313" key="2">
    <source>
        <dbReference type="EMBL" id="CAI5782472.1"/>
    </source>
</evidence>
<sequence length="65" mass="7474">MDEAANSKAGFAPIEQFHGRTQPLDPWMPSEQNPRQASLTERFCLPFWVIDCSDVPIPDRIRLFV</sequence>
<organism evidence="2 3">
    <name type="scientific">Podarcis lilfordi</name>
    <name type="common">Lilford's wall lizard</name>
    <dbReference type="NCBI Taxonomy" id="74358"/>
    <lineage>
        <taxon>Eukaryota</taxon>
        <taxon>Metazoa</taxon>
        <taxon>Chordata</taxon>
        <taxon>Craniata</taxon>
        <taxon>Vertebrata</taxon>
        <taxon>Euteleostomi</taxon>
        <taxon>Lepidosauria</taxon>
        <taxon>Squamata</taxon>
        <taxon>Bifurcata</taxon>
        <taxon>Unidentata</taxon>
        <taxon>Episquamata</taxon>
        <taxon>Laterata</taxon>
        <taxon>Lacertibaenia</taxon>
        <taxon>Lacertidae</taxon>
        <taxon>Podarcis</taxon>
    </lineage>
</organism>
<feature type="region of interest" description="Disordered" evidence="1">
    <location>
        <begin position="1"/>
        <end position="33"/>
    </location>
</feature>
<evidence type="ECO:0000313" key="3">
    <source>
        <dbReference type="Proteomes" id="UP001178461"/>
    </source>
</evidence>
<dbReference type="EMBL" id="OX395133">
    <property type="protein sequence ID" value="CAI5782472.1"/>
    <property type="molecule type" value="Genomic_DNA"/>
</dbReference>
<reference evidence="2" key="1">
    <citation type="submission" date="2022-12" db="EMBL/GenBank/DDBJ databases">
        <authorList>
            <person name="Alioto T."/>
            <person name="Alioto T."/>
            <person name="Gomez Garrido J."/>
        </authorList>
    </citation>
    <scope>NUCLEOTIDE SEQUENCE</scope>
</reference>
<dbReference type="Proteomes" id="UP001178461">
    <property type="component" value="Chromosome 8"/>
</dbReference>
<protein>
    <submittedName>
        <fullName evidence="2">Uncharacterized protein</fullName>
    </submittedName>
</protein>